<sequence>MGSSFEIKIKCGALFQWKTPNHMNSLRIPWTRVKYTLEAFVQTKKNRAFFHLTCRARDTRVRHRRGGIIEEEAKSSARERERERDMAFGD</sequence>
<reference evidence="3" key="1">
    <citation type="submission" date="2013-01" db="EMBL/GenBank/DDBJ databases">
        <title>Draft Genome Sequence of a Mulberry Tree, Morus notabilis C.K. Schneid.</title>
        <authorList>
            <person name="He N."/>
            <person name="Zhao S."/>
        </authorList>
    </citation>
    <scope>NUCLEOTIDE SEQUENCE</scope>
</reference>
<proteinExistence type="predicted"/>
<dbReference type="EMBL" id="KE345504">
    <property type="protein sequence ID" value="EXC04749.1"/>
    <property type="molecule type" value="Genomic_DNA"/>
</dbReference>
<dbReference type="Proteomes" id="UP000030645">
    <property type="component" value="Unassembled WGS sequence"/>
</dbReference>
<organism evidence="2 3">
    <name type="scientific">Morus notabilis</name>
    <dbReference type="NCBI Taxonomy" id="981085"/>
    <lineage>
        <taxon>Eukaryota</taxon>
        <taxon>Viridiplantae</taxon>
        <taxon>Streptophyta</taxon>
        <taxon>Embryophyta</taxon>
        <taxon>Tracheophyta</taxon>
        <taxon>Spermatophyta</taxon>
        <taxon>Magnoliopsida</taxon>
        <taxon>eudicotyledons</taxon>
        <taxon>Gunneridae</taxon>
        <taxon>Pentapetalae</taxon>
        <taxon>rosids</taxon>
        <taxon>fabids</taxon>
        <taxon>Rosales</taxon>
        <taxon>Moraceae</taxon>
        <taxon>Moreae</taxon>
        <taxon>Morus</taxon>
    </lineage>
</organism>
<evidence type="ECO:0000256" key="1">
    <source>
        <dbReference type="SAM" id="MobiDB-lite"/>
    </source>
</evidence>
<evidence type="ECO:0000313" key="3">
    <source>
        <dbReference type="Proteomes" id="UP000030645"/>
    </source>
</evidence>
<protein>
    <submittedName>
        <fullName evidence="2">Uncharacterized protein</fullName>
    </submittedName>
</protein>
<dbReference type="AlphaFoldDB" id="W9S218"/>
<name>W9S218_9ROSA</name>
<gene>
    <name evidence="2" type="ORF">L484_003457</name>
</gene>
<accession>W9S218</accession>
<evidence type="ECO:0000313" key="2">
    <source>
        <dbReference type="EMBL" id="EXC04749.1"/>
    </source>
</evidence>
<keyword evidence="3" id="KW-1185">Reference proteome</keyword>
<feature type="region of interest" description="Disordered" evidence="1">
    <location>
        <begin position="68"/>
        <end position="90"/>
    </location>
</feature>